<dbReference type="AlphaFoldDB" id="A0A1G6GM37"/>
<dbReference type="Pfam" id="PF09832">
    <property type="entry name" value="DUF2059"/>
    <property type="match status" value="1"/>
</dbReference>
<feature type="domain" description="DUF2059" evidence="2">
    <location>
        <begin position="96"/>
        <end position="154"/>
    </location>
</feature>
<evidence type="ECO:0000313" key="3">
    <source>
        <dbReference type="EMBL" id="SDB82236.1"/>
    </source>
</evidence>
<gene>
    <name evidence="3" type="ORF">SAMN05421749_10174</name>
</gene>
<protein>
    <recommendedName>
        <fullName evidence="2">DUF2059 domain-containing protein</fullName>
    </recommendedName>
</protein>
<dbReference type="Proteomes" id="UP000242317">
    <property type="component" value="Unassembled WGS sequence"/>
</dbReference>
<dbReference type="RefSeq" id="WP_092614409.1">
    <property type="nucleotide sequence ID" value="NZ_FMYK01000001.1"/>
</dbReference>
<accession>A0A1G6GM37</accession>
<dbReference type="OrthoDB" id="490569at2"/>
<reference evidence="4" key="1">
    <citation type="submission" date="2016-09" db="EMBL/GenBank/DDBJ databases">
        <authorList>
            <person name="Varghese N."/>
            <person name="Submissions S."/>
        </authorList>
    </citation>
    <scope>NUCLEOTIDE SEQUENCE [LARGE SCALE GENOMIC DNA]</scope>
    <source>
        <strain evidence="4">ANC 3699</strain>
    </source>
</reference>
<sequence>MKKLMISAALSLSMLTPMYVMAAPATDASVKELLKVTNSEQMMDQMNAQMESVFSQSIQSAQAQQGEPLNPEQIKVVDKYSKKLTTTMSKALKWSDLEPELIKIYQGSFDQADINALIEFYKTPLGKKTIEKMPIIMQQSMTVGQNAMFKIMPELTESMKGFDTELRQAATKSKGKLVAE</sequence>
<organism evidence="3 4">
    <name type="scientific">Acinetobacter marinus</name>
    <dbReference type="NCBI Taxonomy" id="281375"/>
    <lineage>
        <taxon>Bacteria</taxon>
        <taxon>Pseudomonadati</taxon>
        <taxon>Pseudomonadota</taxon>
        <taxon>Gammaproteobacteria</taxon>
        <taxon>Moraxellales</taxon>
        <taxon>Moraxellaceae</taxon>
        <taxon>Acinetobacter</taxon>
    </lineage>
</organism>
<keyword evidence="4" id="KW-1185">Reference proteome</keyword>
<evidence type="ECO:0000313" key="4">
    <source>
        <dbReference type="Proteomes" id="UP000242317"/>
    </source>
</evidence>
<dbReference type="EMBL" id="FMYK01000001">
    <property type="protein sequence ID" value="SDB82236.1"/>
    <property type="molecule type" value="Genomic_DNA"/>
</dbReference>
<name>A0A1G6GM37_9GAMM</name>
<evidence type="ECO:0000259" key="2">
    <source>
        <dbReference type="Pfam" id="PF09832"/>
    </source>
</evidence>
<proteinExistence type="predicted"/>
<evidence type="ECO:0000256" key="1">
    <source>
        <dbReference type="SAM" id="SignalP"/>
    </source>
</evidence>
<feature type="chain" id="PRO_5017366530" description="DUF2059 domain-containing protein" evidence="1">
    <location>
        <begin position="23"/>
        <end position="180"/>
    </location>
</feature>
<dbReference type="InterPro" id="IPR018637">
    <property type="entry name" value="DUF2059"/>
</dbReference>
<feature type="signal peptide" evidence="1">
    <location>
        <begin position="1"/>
        <end position="22"/>
    </location>
</feature>
<keyword evidence="1" id="KW-0732">Signal</keyword>